<dbReference type="AlphaFoldDB" id="A0A1Y2HEK2"/>
<keyword evidence="2" id="KW-1185">Reference proteome</keyword>
<proteinExistence type="predicted"/>
<protein>
    <submittedName>
        <fullName evidence="1">Uncharacterized protein</fullName>
    </submittedName>
</protein>
<comment type="caution">
    <text evidence="1">The sequence shown here is derived from an EMBL/GenBank/DDBJ whole genome shotgun (WGS) entry which is preliminary data.</text>
</comment>
<dbReference type="Proteomes" id="UP000193411">
    <property type="component" value="Unassembled WGS sequence"/>
</dbReference>
<evidence type="ECO:0000313" key="1">
    <source>
        <dbReference type="EMBL" id="ORZ32133.1"/>
    </source>
</evidence>
<reference evidence="1 2" key="1">
    <citation type="submission" date="2016-07" db="EMBL/GenBank/DDBJ databases">
        <title>Pervasive Adenine N6-methylation of Active Genes in Fungi.</title>
        <authorList>
            <consortium name="DOE Joint Genome Institute"/>
            <person name="Mondo S.J."/>
            <person name="Dannebaum R.O."/>
            <person name="Kuo R.C."/>
            <person name="Labutti K."/>
            <person name="Haridas S."/>
            <person name="Kuo A."/>
            <person name="Salamov A."/>
            <person name="Ahrendt S.R."/>
            <person name="Lipzen A."/>
            <person name="Sullivan W."/>
            <person name="Andreopoulos W.B."/>
            <person name="Clum A."/>
            <person name="Lindquist E."/>
            <person name="Daum C."/>
            <person name="Ramamoorthy G.K."/>
            <person name="Gryganskyi A."/>
            <person name="Culley D."/>
            <person name="Magnuson J.K."/>
            <person name="James T.Y."/>
            <person name="O'Malley M.A."/>
            <person name="Stajich J.E."/>
            <person name="Spatafora J.W."/>
            <person name="Visel A."/>
            <person name="Grigoriev I.V."/>
        </authorList>
    </citation>
    <scope>NUCLEOTIDE SEQUENCE [LARGE SCALE GENOMIC DNA]</scope>
    <source>
        <strain evidence="1 2">PL171</strain>
    </source>
</reference>
<organism evidence="1 2">
    <name type="scientific">Catenaria anguillulae PL171</name>
    <dbReference type="NCBI Taxonomy" id="765915"/>
    <lineage>
        <taxon>Eukaryota</taxon>
        <taxon>Fungi</taxon>
        <taxon>Fungi incertae sedis</taxon>
        <taxon>Blastocladiomycota</taxon>
        <taxon>Blastocladiomycetes</taxon>
        <taxon>Blastocladiales</taxon>
        <taxon>Catenariaceae</taxon>
        <taxon>Catenaria</taxon>
    </lineage>
</organism>
<dbReference type="EMBL" id="MCFL01000050">
    <property type="protein sequence ID" value="ORZ32133.1"/>
    <property type="molecule type" value="Genomic_DNA"/>
</dbReference>
<evidence type="ECO:0000313" key="2">
    <source>
        <dbReference type="Proteomes" id="UP000193411"/>
    </source>
</evidence>
<sequence>MGRVLQLEQNLREWSTRIGLQPEQKPAHPERGPARYARAVTAWLKVTTDGGPGETRMKG</sequence>
<gene>
    <name evidence="1" type="ORF">BCR44DRAFT_1440851</name>
</gene>
<name>A0A1Y2HEK2_9FUNG</name>
<accession>A0A1Y2HEK2</accession>